<sequence>MRSQTKDYQNWEKKDKNEWFKNTFAKSTTASKNTNFLGKQIFLEAVPREQIFLEAVKAVRPPNLLSNIENKRCHVVGFGKAVLGMAVHLEKTLYQHLVSGILSIPKGASEQSQSQADMQLSSDTVFRVYEGAEHNQPDETALQAALEIKQLATSLGQDDILRWFSFIANASSTCGFKGENVILELSNRGASIQELNSVRTALSDIKGGRLLLAASRAHAIISLIISDIVGDPIELIASGPTCSKTIAKHPTHKEILRSKSRGKATFLDENIELAEQIGLHVKAVVCDRATDKEKTLEKFSNNGVYMKNREDGSVYKIRLMYDYIHLASANYHLMGRRERASTTLSQKK</sequence>
<dbReference type="InterPro" id="IPR039760">
    <property type="entry name" value="MOFRL_protein"/>
</dbReference>
<dbReference type="PANTHER" id="PTHR12227:SF0">
    <property type="entry name" value="GLYCERATE KINASE"/>
    <property type="match status" value="1"/>
</dbReference>
<dbReference type="EnsemblMetazoa" id="GAUT025409-RA">
    <property type="protein sequence ID" value="GAUT025409-PA"/>
    <property type="gene ID" value="GAUT025409"/>
</dbReference>
<dbReference type="GO" id="GO:0008887">
    <property type="term" value="F:glycerate kinase activity"/>
    <property type="evidence" value="ECO:0007669"/>
    <property type="project" value="InterPro"/>
</dbReference>
<protein>
    <recommendedName>
        <fullName evidence="1">MOFRL-associated domain-containing protein</fullName>
    </recommendedName>
</protein>
<dbReference type="STRING" id="7395.A0A1A9V4C5"/>
<dbReference type="SUPFAM" id="SSF82544">
    <property type="entry name" value="GckA/TtuD-like"/>
    <property type="match status" value="1"/>
</dbReference>
<organism evidence="2 3">
    <name type="scientific">Glossina austeni</name>
    <name type="common">Savannah tsetse fly</name>
    <dbReference type="NCBI Taxonomy" id="7395"/>
    <lineage>
        <taxon>Eukaryota</taxon>
        <taxon>Metazoa</taxon>
        <taxon>Ecdysozoa</taxon>
        <taxon>Arthropoda</taxon>
        <taxon>Hexapoda</taxon>
        <taxon>Insecta</taxon>
        <taxon>Pterygota</taxon>
        <taxon>Neoptera</taxon>
        <taxon>Endopterygota</taxon>
        <taxon>Diptera</taxon>
        <taxon>Brachycera</taxon>
        <taxon>Muscomorpha</taxon>
        <taxon>Hippoboscoidea</taxon>
        <taxon>Glossinidae</taxon>
        <taxon>Glossina</taxon>
    </lineage>
</organism>
<dbReference type="AlphaFoldDB" id="A0A1A9V4C5"/>
<dbReference type="Pfam" id="PF13660">
    <property type="entry name" value="DUF4147"/>
    <property type="match status" value="1"/>
</dbReference>
<dbReference type="GO" id="GO:0005737">
    <property type="term" value="C:cytoplasm"/>
    <property type="evidence" value="ECO:0007669"/>
    <property type="project" value="TreeGrafter"/>
</dbReference>
<dbReference type="InterPro" id="IPR038614">
    <property type="entry name" value="GK_N_sf"/>
</dbReference>
<name>A0A1A9V4C5_GLOAU</name>
<dbReference type="PANTHER" id="PTHR12227">
    <property type="entry name" value="GLYCERATE KINASE"/>
    <property type="match status" value="1"/>
</dbReference>
<reference evidence="2" key="1">
    <citation type="submission" date="2020-05" db="UniProtKB">
        <authorList>
            <consortium name="EnsemblMetazoa"/>
        </authorList>
    </citation>
    <scope>IDENTIFICATION</scope>
    <source>
        <strain evidence="2">TTRI</strain>
    </source>
</reference>
<dbReference type="InterPro" id="IPR025286">
    <property type="entry name" value="MOFRL_assoc_dom"/>
</dbReference>
<evidence type="ECO:0000313" key="3">
    <source>
        <dbReference type="Proteomes" id="UP000078200"/>
    </source>
</evidence>
<evidence type="ECO:0000259" key="1">
    <source>
        <dbReference type="Pfam" id="PF13660"/>
    </source>
</evidence>
<keyword evidence="3" id="KW-1185">Reference proteome</keyword>
<proteinExistence type="predicted"/>
<accession>A0A1A9V4C5</accession>
<dbReference type="Proteomes" id="UP000078200">
    <property type="component" value="Unassembled WGS sequence"/>
</dbReference>
<dbReference type="VEuPathDB" id="VectorBase:GAUT025409"/>
<evidence type="ECO:0000313" key="2">
    <source>
        <dbReference type="EnsemblMetazoa" id="GAUT025409-PA"/>
    </source>
</evidence>
<dbReference type="Gene3D" id="3.40.50.10180">
    <property type="entry name" value="Glycerate kinase, MOFRL-like N-terminal domain"/>
    <property type="match status" value="1"/>
</dbReference>
<feature type="domain" description="MOFRL-associated" evidence="1">
    <location>
        <begin position="50"/>
        <end position="245"/>
    </location>
</feature>